<dbReference type="FunFam" id="3.30.559.10:FF:000012">
    <property type="entry name" value="Non-ribosomal peptide synthetase"/>
    <property type="match status" value="1"/>
</dbReference>
<dbReference type="PROSITE" id="PS50075">
    <property type="entry name" value="CARRIER"/>
    <property type="match status" value="1"/>
</dbReference>
<dbReference type="GO" id="GO:0017000">
    <property type="term" value="P:antibiotic biosynthetic process"/>
    <property type="evidence" value="ECO:0007669"/>
    <property type="project" value="UniProtKB-ARBA"/>
</dbReference>
<evidence type="ECO:0000313" key="6">
    <source>
        <dbReference type="EMBL" id="KOT44959.1"/>
    </source>
</evidence>
<dbReference type="InterPro" id="IPR023213">
    <property type="entry name" value="CAT-like_dom_sf"/>
</dbReference>
<comment type="caution">
    <text evidence="6">The sequence shown here is derived from an EMBL/GenBank/DDBJ whole genome shotgun (WGS) entry which is preliminary data.</text>
</comment>
<dbReference type="SUPFAM" id="SSF56801">
    <property type="entry name" value="Acetyl-CoA synthetase-like"/>
    <property type="match status" value="1"/>
</dbReference>
<dbReference type="SUPFAM" id="SSF52777">
    <property type="entry name" value="CoA-dependent acyltransferases"/>
    <property type="match status" value="2"/>
</dbReference>
<dbReference type="GO" id="GO:0005829">
    <property type="term" value="C:cytosol"/>
    <property type="evidence" value="ECO:0007669"/>
    <property type="project" value="TreeGrafter"/>
</dbReference>
<dbReference type="PROSITE" id="PS00012">
    <property type="entry name" value="PHOSPHOPANTETHEINE"/>
    <property type="match status" value="1"/>
</dbReference>
<proteinExistence type="inferred from homology"/>
<dbReference type="Gene3D" id="1.10.1200.10">
    <property type="entry name" value="ACP-like"/>
    <property type="match status" value="1"/>
</dbReference>
<dbReference type="Pfam" id="PF00668">
    <property type="entry name" value="Condensation"/>
    <property type="match status" value="1"/>
</dbReference>
<dbReference type="GO" id="GO:0008610">
    <property type="term" value="P:lipid biosynthetic process"/>
    <property type="evidence" value="ECO:0007669"/>
    <property type="project" value="UniProtKB-ARBA"/>
</dbReference>
<gene>
    <name evidence="6" type="ORF">ADK41_03490</name>
</gene>
<dbReference type="PANTHER" id="PTHR45527">
    <property type="entry name" value="NONRIBOSOMAL PEPTIDE SYNTHETASE"/>
    <property type="match status" value="1"/>
</dbReference>
<feature type="domain" description="Carrier" evidence="5">
    <location>
        <begin position="92"/>
        <end position="167"/>
    </location>
</feature>
<keyword evidence="3" id="KW-0596">Phosphopantetheine</keyword>
<dbReference type="Gene3D" id="3.30.559.10">
    <property type="entry name" value="Chloramphenicol acetyltransferase-like domain"/>
    <property type="match status" value="1"/>
</dbReference>
<dbReference type="PANTHER" id="PTHR45527:SF1">
    <property type="entry name" value="FATTY ACID SYNTHASE"/>
    <property type="match status" value="1"/>
</dbReference>
<dbReference type="GO" id="GO:0044550">
    <property type="term" value="P:secondary metabolite biosynthetic process"/>
    <property type="evidence" value="ECO:0007669"/>
    <property type="project" value="TreeGrafter"/>
</dbReference>
<dbReference type="GO" id="GO:0003824">
    <property type="term" value="F:catalytic activity"/>
    <property type="evidence" value="ECO:0007669"/>
    <property type="project" value="InterPro"/>
</dbReference>
<organism evidence="6 7">
    <name type="scientific">Streptomyces caelestis</name>
    <dbReference type="NCBI Taxonomy" id="36816"/>
    <lineage>
        <taxon>Bacteria</taxon>
        <taxon>Bacillati</taxon>
        <taxon>Actinomycetota</taxon>
        <taxon>Actinomycetes</taxon>
        <taxon>Kitasatosporales</taxon>
        <taxon>Streptomycetaceae</taxon>
        <taxon>Streptomyces</taxon>
    </lineage>
</organism>
<dbReference type="InterPro" id="IPR025110">
    <property type="entry name" value="AMP-bd_C"/>
</dbReference>
<evidence type="ECO:0000256" key="3">
    <source>
        <dbReference type="ARBA" id="ARBA00022450"/>
    </source>
</evidence>
<accession>A0A0M8QUC1</accession>
<dbReference type="Proteomes" id="UP000037773">
    <property type="component" value="Unassembled WGS sequence"/>
</dbReference>
<dbReference type="Pfam" id="PF13193">
    <property type="entry name" value="AMP-binding_C"/>
    <property type="match status" value="1"/>
</dbReference>
<dbReference type="InterPro" id="IPR020806">
    <property type="entry name" value="PKS_PP-bd"/>
</dbReference>
<evidence type="ECO:0000256" key="2">
    <source>
        <dbReference type="ARBA" id="ARBA00006432"/>
    </source>
</evidence>
<name>A0A0M8QUC1_9ACTN</name>
<dbReference type="InterPro" id="IPR001242">
    <property type="entry name" value="Condensation_dom"/>
</dbReference>
<reference evidence="6 7" key="1">
    <citation type="submission" date="2015-07" db="EMBL/GenBank/DDBJ databases">
        <authorList>
            <person name="Noorani M."/>
        </authorList>
    </citation>
    <scope>NUCLEOTIDE SEQUENCE [LARGE SCALE GENOMIC DNA]</scope>
    <source>
        <strain evidence="6 7">NRRL B-24567</strain>
    </source>
</reference>
<dbReference type="FunFam" id="1.10.1200.10:FF:000016">
    <property type="entry name" value="Non-ribosomal peptide synthase"/>
    <property type="match status" value="1"/>
</dbReference>
<dbReference type="InterPro" id="IPR045851">
    <property type="entry name" value="AMP-bd_C_sf"/>
</dbReference>
<evidence type="ECO:0000259" key="5">
    <source>
        <dbReference type="PROSITE" id="PS50075"/>
    </source>
</evidence>
<dbReference type="Gene3D" id="3.30.559.30">
    <property type="entry name" value="Nonribosomal peptide synthetase, condensation domain"/>
    <property type="match status" value="1"/>
</dbReference>
<dbReference type="InterPro" id="IPR006162">
    <property type="entry name" value="Ppantetheine_attach_site"/>
</dbReference>
<dbReference type="Gene3D" id="3.30.300.30">
    <property type="match status" value="1"/>
</dbReference>
<keyword evidence="7" id="KW-1185">Reference proteome</keyword>
<dbReference type="EMBL" id="LGCN01000025">
    <property type="protein sequence ID" value="KOT44959.1"/>
    <property type="molecule type" value="Genomic_DNA"/>
</dbReference>
<keyword evidence="4" id="KW-0597">Phosphoprotein</keyword>
<dbReference type="InterPro" id="IPR009081">
    <property type="entry name" value="PP-bd_ACP"/>
</dbReference>
<dbReference type="InterPro" id="IPR036736">
    <property type="entry name" value="ACP-like_sf"/>
</dbReference>
<dbReference type="SMART" id="SM00823">
    <property type="entry name" value="PKS_PP"/>
    <property type="match status" value="1"/>
</dbReference>
<evidence type="ECO:0000313" key="7">
    <source>
        <dbReference type="Proteomes" id="UP000037773"/>
    </source>
</evidence>
<dbReference type="RefSeq" id="WP_245174594.1">
    <property type="nucleotide sequence ID" value="NZ_LGCN01000025.1"/>
</dbReference>
<dbReference type="GO" id="GO:0072330">
    <property type="term" value="P:monocarboxylic acid biosynthetic process"/>
    <property type="evidence" value="ECO:0007669"/>
    <property type="project" value="UniProtKB-ARBA"/>
</dbReference>
<feature type="non-terminal residue" evidence="6">
    <location>
        <position position="1"/>
    </location>
</feature>
<evidence type="ECO:0000256" key="4">
    <source>
        <dbReference type="ARBA" id="ARBA00022553"/>
    </source>
</evidence>
<comment type="cofactor">
    <cofactor evidence="1">
        <name>pantetheine 4'-phosphate</name>
        <dbReference type="ChEBI" id="CHEBI:47942"/>
    </cofactor>
</comment>
<dbReference type="Pfam" id="PF00550">
    <property type="entry name" value="PP-binding"/>
    <property type="match status" value="1"/>
</dbReference>
<feature type="non-terminal residue" evidence="6">
    <location>
        <position position="410"/>
    </location>
</feature>
<evidence type="ECO:0000256" key="1">
    <source>
        <dbReference type="ARBA" id="ARBA00001957"/>
    </source>
</evidence>
<dbReference type="GO" id="GO:0031177">
    <property type="term" value="F:phosphopantetheine binding"/>
    <property type="evidence" value="ECO:0007669"/>
    <property type="project" value="InterPro"/>
</dbReference>
<protein>
    <recommendedName>
        <fullName evidence="5">Carrier domain-containing protein</fullName>
    </recommendedName>
</protein>
<dbReference type="GO" id="GO:0043041">
    <property type="term" value="P:amino acid activation for nonribosomal peptide biosynthetic process"/>
    <property type="evidence" value="ECO:0007669"/>
    <property type="project" value="TreeGrafter"/>
</dbReference>
<sequence length="410" mass="44471">EIESALAAHPSVAQAAVVVREDRPGDKRLVAYVVGDVVDTAALRAHANETLPDYMVPAAFVLLDTLPLTANGKIDRRALPAPDLSADSAGRAPRDPAEEVLCGLFADVLGRPSVTIDDHFLRLGGHSLLATRLVSRIRTAFGVRITVRDMFQHPTVAQLAELIQTSNGDQPRPALVAGERPERLPLSSAQQRLWFLDQLEGPSPTYNIPLALRLTGPLDAVALRHALIDVVGRHEALRTVFRTADGEAYQLVLPADEIAVPLPVVPADENSLPALLAEESAKIFDLAVGLPLRAALLRLADEDHVLVVVTHHIASDGWSNAPFFADLDRAYAARSRGAAPEWAPLPVQYADYTLWQQRLLADEQSPQLDFWRAMLADLPEEATLPADRPRPAVASYRGATHEVTVPAVTH</sequence>
<dbReference type="SUPFAM" id="SSF47336">
    <property type="entry name" value="ACP-like"/>
    <property type="match status" value="1"/>
</dbReference>
<dbReference type="AlphaFoldDB" id="A0A0M8QUC1"/>
<comment type="similarity">
    <text evidence="2">Belongs to the ATP-dependent AMP-binding enzyme family.</text>
</comment>